<evidence type="ECO:0000256" key="2">
    <source>
        <dbReference type="SAM" id="SignalP"/>
    </source>
</evidence>
<dbReference type="RefSeq" id="WP_212688689.1">
    <property type="nucleotide sequence ID" value="NZ_JAGSPN010000011.1"/>
</dbReference>
<dbReference type="InterPro" id="IPR021242">
    <property type="entry name" value="DUF2799"/>
</dbReference>
<comment type="caution">
    <text evidence="3">The sequence shown here is derived from an EMBL/GenBank/DDBJ whole genome shotgun (WGS) entry which is preliminary data.</text>
</comment>
<sequence>MKSRLTSQNLRLFALLAGVAMLSACQSTITRMNDCKSGDWQMIGRKDGEAGLTAQFDDRRDFCAKVDNSKVTAESGTLYLGGWTTGNQQFWYRLGRDDGNRALPVSQFAQQLKSEKIVENKTPPQERFYVDGWTLGNGEYWFRTGDADGRAGSPVKLEQQRQQEGAAIGFRSDQYRSGWAQGNQGYWFQLGVADAHDGIPDSRFKEHEQNAKQREVFVRADAYQQGWDKEIIEYWRRLAWEDAVNGRDVNNRRADAQARGLKFSEPQYQDSWQARLVQYWQDAGAQDGWGRPYMLEQRMANAQRDRVFVIAQTRDVYTAAWNRKNDEYCTPANAFDWARRGNWMAVNVCRPELQWRLDRAVRNGREFEHLEDRIRHAQREAREFAQRASDLENNVRQLERDANRLAEVKDIKDNKDSKPSPNNADELRRNERSRADLRSQIDSLRRQQRDAEEKAARLRREQDQLRFEALH</sequence>
<dbReference type="AlphaFoldDB" id="A0A941I627"/>
<evidence type="ECO:0000313" key="3">
    <source>
        <dbReference type="EMBL" id="MBR7783417.1"/>
    </source>
</evidence>
<feature type="compositionally biased region" description="Basic and acidic residues" evidence="1">
    <location>
        <begin position="425"/>
        <end position="471"/>
    </location>
</feature>
<keyword evidence="4" id="KW-1185">Reference proteome</keyword>
<evidence type="ECO:0000256" key="1">
    <source>
        <dbReference type="SAM" id="MobiDB-lite"/>
    </source>
</evidence>
<feature type="compositionally biased region" description="Basic and acidic residues" evidence="1">
    <location>
        <begin position="409"/>
        <end position="418"/>
    </location>
</feature>
<protein>
    <submittedName>
        <fullName evidence="3">DUF2799 domain-containing protein</fullName>
    </submittedName>
</protein>
<feature type="signal peptide" evidence="2">
    <location>
        <begin position="1"/>
        <end position="24"/>
    </location>
</feature>
<evidence type="ECO:0000313" key="4">
    <source>
        <dbReference type="Proteomes" id="UP000680067"/>
    </source>
</evidence>
<feature type="chain" id="PRO_5037428870" evidence="2">
    <location>
        <begin position="25"/>
        <end position="471"/>
    </location>
</feature>
<dbReference type="Proteomes" id="UP000680067">
    <property type="component" value="Unassembled WGS sequence"/>
</dbReference>
<gene>
    <name evidence="3" type="ORF">KDM89_14830</name>
</gene>
<proteinExistence type="predicted"/>
<dbReference type="Pfam" id="PF10973">
    <property type="entry name" value="DUF2799"/>
    <property type="match status" value="1"/>
</dbReference>
<dbReference type="EMBL" id="JAGSPN010000011">
    <property type="protein sequence ID" value="MBR7783417.1"/>
    <property type="molecule type" value="Genomic_DNA"/>
</dbReference>
<keyword evidence="2" id="KW-0732">Signal</keyword>
<organism evidence="3 4">
    <name type="scientific">Undibacterium luofuense</name>
    <dbReference type="NCBI Taxonomy" id="2828733"/>
    <lineage>
        <taxon>Bacteria</taxon>
        <taxon>Pseudomonadati</taxon>
        <taxon>Pseudomonadota</taxon>
        <taxon>Betaproteobacteria</taxon>
        <taxon>Burkholderiales</taxon>
        <taxon>Oxalobacteraceae</taxon>
        <taxon>Undibacterium</taxon>
    </lineage>
</organism>
<dbReference type="PROSITE" id="PS51257">
    <property type="entry name" value="PROKAR_LIPOPROTEIN"/>
    <property type="match status" value="1"/>
</dbReference>
<reference evidence="3" key="1">
    <citation type="submission" date="2021-04" db="EMBL/GenBank/DDBJ databases">
        <title>novel species isolated from subtropical streams in China.</title>
        <authorList>
            <person name="Lu H."/>
        </authorList>
    </citation>
    <scope>NUCLEOTIDE SEQUENCE</scope>
    <source>
        <strain evidence="3">LFS511W</strain>
    </source>
</reference>
<accession>A0A941I627</accession>
<name>A0A941I627_9BURK</name>
<feature type="region of interest" description="Disordered" evidence="1">
    <location>
        <begin position="409"/>
        <end position="471"/>
    </location>
</feature>